<dbReference type="EC" id="3.2.1.17" evidence="3"/>
<feature type="region of interest" description="Disordered" evidence="5">
    <location>
        <begin position="428"/>
        <end position="462"/>
    </location>
</feature>
<feature type="compositionally biased region" description="Low complexity" evidence="5">
    <location>
        <begin position="452"/>
        <end position="462"/>
    </location>
</feature>
<dbReference type="GO" id="GO:0009253">
    <property type="term" value="P:peptidoglycan catabolic process"/>
    <property type="evidence" value="ECO:0007669"/>
    <property type="project" value="InterPro"/>
</dbReference>
<keyword evidence="8" id="KW-1185">Reference proteome</keyword>
<dbReference type="InterPro" id="IPR023346">
    <property type="entry name" value="Lysozyme-like_dom_sf"/>
</dbReference>
<dbReference type="InterPro" id="IPR002196">
    <property type="entry name" value="Glyco_hydro_24"/>
</dbReference>
<feature type="region of interest" description="Disordered" evidence="5">
    <location>
        <begin position="178"/>
        <end position="207"/>
    </location>
</feature>
<dbReference type="InterPro" id="IPR021204">
    <property type="entry name" value="Integr_conj_element_PFL4711"/>
</dbReference>
<comment type="similarity">
    <text evidence="3">Belongs to the glycosyl hydrolase 24 family.</text>
</comment>
<dbReference type="AlphaFoldDB" id="A0A1V3J6G1"/>
<dbReference type="GO" id="GO:0031640">
    <property type="term" value="P:killing of cells of another organism"/>
    <property type="evidence" value="ECO:0007669"/>
    <property type="project" value="UniProtKB-KW"/>
</dbReference>
<evidence type="ECO:0000256" key="2">
    <source>
        <dbReference type="ARBA" id="ARBA00022638"/>
    </source>
</evidence>
<comment type="caution">
    <text evidence="7">The sequence shown here is derived from an EMBL/GenBank/DDBJ whole genome shotgun (WGS) entry which is preliminary data.</text>
</comment>
<dbReference type="GO" id="GO:0042742">
    <property type="term" value="P:defense response to bacterium"/>
    <property type="evidence" value="ECO:0007669"/>
    <property type="project" value="UniProtKB-KW"/>
</dbReference>
<feature type="compositionally biased region" description="Basic and acidic residues" evidence="5">
    <location>
        <begin position="178"/>
        <end position="193"/>
    </location>
</feature>
<keyword evidence="1 3" id="KW-0929">Antimicrobial</keyword>
<dbReference type="GO" id="GO:0016998">
    <property type="term" value="P:cell wall macromolecule catabolic process"/>
    <property type="evidence" value="ECO:0007669"/>
    <property type="project" value="InterPro"/>
</dbReference>
<evidence type="ECO:0000256" key="6">
    <source>
        <dbReference type="SAM" id="SignalP"/>
    </source>
</evidence>
<evidence type="ECO:0000313" key="8">
    <source>
        <dbReference type="Proteomes" id="UP000189161"/>
    </source>
</evidence>
<protein>
    <recommendedName>
        <fullName evidence="3">Lysozyme</fullName>
        <ecNumber evidence="3">3.2.1.17</ecNumber>
    </recommendedName>
</protein>
<keyword evidence="3" id="KW-0378">Hydrolase</keyword>
<keyword evidence="6" id="KW-0732">Signal</keyword>
<feature type="chain" id="PRO_5012640862" description="Lysozyme" evidence="6">
    <location>
        <begin position="27"/>
        <end position="665"/>
    </location>
</feature>
<dbReference type="Proteomes" id="UP000189161">
    <property type="component" value="Unassembled WGS sequence"/>
</dbReference>
<dbReference type="SUPFAM" id="SSF53955">
    <property type="entry name" value="Lysozyme-like"/>
    <property type="match status" value="1"/>
</dbReference>
<evidence type="ECO:0000313" key="7">
    <source>
        <dbReference type="EMBL" id="OOF50807.1"/>
    </source>
</evidence>
<feature type="compositionally biased region" description="Basic and acidic residues" evidence="5">
    <location>
        <begin position="439"/>
        <end position="451"/>
    </location>
</feature>
<dbReference type="Gene3D" id="1.10.530.40">
    <property type="match status" value="1"/>
</dbReference>
<dbReference type="GO" id="GO:0003796">
    <property type="term" value="F:lysozyme activity"/>
    <property type="evidence" value="ECO:0007669"/>
    <property type="project" value="UniProtKB-EC"/>
</dbReference>
<accession>A0A1V3J6G1</accession>
<dbReference type="Pfam" id="PF00959">
    <property type="entry name" value="Phage_lysozyme"/>
    <property type="match status" value="1"/>
</dbReference>
<keyword evidence="3" id="KW-0326">Glycosidase</keyword>
<evidence type="ECO:0000256" key="5">
    <source>
        <dbReference type="SAM" id="MobiDB-lite"/>
    </source>
</evidence>
<proteinExistence type="inferred from homology"/>
<reference evidence="7 8" key="1">
    <citation type="submission" date="2016-10" db="EMBL/GenBank/DDBJ databases">
        <title>Rodentibacter gen. nov. and new species.</title>
        <authorList>
            <person name="Christensen H."/>
        </authorList>
    </citation>
    <scope>NUCLEOTIDE SEQUENCE [LARGE SCALE GENOMIC DNA]</scope>
    <source>
        <strain evidence="7 8">H1987082031</strain>
    </source>
</reference>
<organism evidence="7 8">
    <name type="scientific">Rodentibacter trehalosifermentans</name>
    <dbReference type="NCBI Taxonomy" id="1908263"/>
    <lineage>
        <taxon>Bacteria</taxon>
        <taxon>Pseudomonadati</taxon>
        <taxon>Pseudomonadota</taxon>
        <taxon>Gammaproteobacteria</taxon>
        <taxon>Pasteurellales</taxon>
        <taxon>Pasteurellaceae</taxon>
        <taxon>Rodentibacter</taxon>
    </lineage>
</organism>
<keyword evidence="4" id="KW-0175">Coiled coil</keyword>
<sequence>MKMKLTPIAFSLFLGVLSSSSNVVYATGYAQGSVLSDKVFYQIGGGSAIMPPPSKKRMHEYSVGLGWKTNLMCGNFDMKTTVKNQLNGITEGFKDLYSNVIESATGAVASLPAMIIQRANPQLYDILSNGLYQAKIDFDSLKTSCEEMSSKLADHVMDNKWLEFAKLENYKNIVSSETDAKKAKKKSEQELGKKGQTWIGGEKKGGEGQDRIEVLKDVVKAGFNIMQGRSVLDKTKVPETQCDGMLCTEWNSPEQAAEWVRDVLGDKSLSTCESCGTPPTSTKAGTGLAPKIEDETVNVMTHFQGVLNSDNITGAQLANISSTTMPITRSLVESLREDPDVVVLATRLSQEVAISRTIEKALVARRMILAGMREPNVSANTLAQEELMANLTALDREIEQVKLEMDIQKSLTNNTAMAILNNRINDTQSAVESNSSDDSDSKFRNLTKEDGANNINNRNGRNFNAKDKEIVLPIPDRTSGGLGNINGRYNGTGSLANTGNISSGSYNRVPAITGNALEQATGLLKHFEGYRDNAYWDVNAHRVGYGSDTITKADGTVVRVTEGMKIDRADAERDLARRTQEFANTARRNVTPDVWNKLTPNAQAALTSYAYNYGHVTQDVAEAARRSVQSGNMNDLANAVRNRQTNNNGVNARRRNQEADYILGL</sequence>
<comment type="catalytic activity">
    <reaction evidence="3">
        <text>Hydrolysis of (1-&gt;4)-beta-linkages between N-acetylmuramic acid and N-acetyl-D-glucosamine residues in a peptidoglycan and between N-acetyl-D-glucosamine residues in chitodextrins.</text>
        <dbReference type="EC" id="3.2.1.17"/>
    </reaction>
</comment>
<name>A0A1V3J6G1_9PAST</name>
<keyword evidence="2 3" id="KW-0081">Bacteriolytic enzyme</keyword>
<gene>
    <name evidence="7" type="ORF">BKK52_01270</name>
</gene>
<evidence type="ECO:0000256" key="3">
    <source>
        <dbReference type="RuleBase" id="RU003788"/>
    </source>
</evidence>
<feature type="coiled-coil region" evidence="4">
    <location>
        <begin position="384"/>
        <end position="411"/>
    </location>
</feature>
<dbReference type="InterPro" id="IPR023347">
    <property type="entry name" value="Lysozyme_dom_sf"/>
</dbReference>
<feature type="signal peptide" evidence="6">
    <location>
        <begin position="1"/>
        <end position="26"/>
    </location>
</feature>
<dbReference type="EMBL" id="MLHL01000006">
    <property type="protein sequence ID" value="OOF50807.1"/>
    <property type="molecule type" value="Genomic_DNA"/>
</dbReference>
<evidence type="ECO:0000256" key="1">
    <source>
        <dbReference type="ARBA" id="ARBA00022529"/>
    </source>
</evidence>
<evidence type="ECO:0000256" key="4">
    <source>
        <dbReference type="SAM" id="Coils"/>
    </source>
</evidence>
<dbReference type="NCBIfam" id="TIGR03755">
    <property type="entry name" value="conj_TIGR03755"/>
    <property type="match status" value="1"/>
</dbReference>
<dbReference type="RefSeq" id="WP_077477616.1">
    <property type="nucleotide sequence ID" value="NZ_MLHL01000006.1"/>
</dbReference>